<name>A0AAV6U4D8_9ARAC</name>
<feature type="domain" description="Major facilitator superfamily associated" evidence="7">
    <location>
        <begin position="16"/>
        <end position="606"/>
    </location>
</feature>
<feature type="transmembrane region" description="Helical" evidence="6">
    <location>
        <begin position="79"/>
        <end position="98"/>
    </location>
</feature>
<comment type="similarity">
    <text evidence="2">Belongs to the major facilitator superfamily. MFSD6 family.</text>
</comment>
<dbReference type="AlphaFoldDB" id="A0AAV6U4D8"/>
<dbReference type="InterPro" id="IPR036259">
    <property type="entry name" value="MFS_trans_sf"/>
</dbReference>
<keyword evidence="4 6" id="KW-1133">Transmembrane helix</keyword>
<organism evidence="8 9">
    <name type="scientific">Oedothorax gibbosus</name>
    <dbReference type="NCBI Taxonomy" id="931172"/>
    <lineage>
        <taxon>Eukaryota</taxon>
        <taxon>Metazoa</taxon>
        <taxon>Ecdysozoa</taxon>
        <taxon>Arthropoda</taxon>
        <taxon>Chelicerata</taxon>
        <taxon>Arachnida</taxon>
        <taxon>Araneae</taxon>
        <taxon>Araneomorphae</taxon>
        <taxon>Entelegynae</taxon>
        <taxon>Araneoidea</taxon>
        <taxon>Linyphiidae</taxon>
        <taxon>Erigoninae</taxon>
        <taxon>Oedothorax</taxon>
    </lineage>
</organism>
<dbReference type="PANTHER" id="PTHR16172:SF30">
    <property type="entry name" value="SUGAR BABY, ISOFORM C"/>
    <property type="match status" value="1"/>
</dbReference>
<dbReference type="SUPFAM" id="SSF103473">
    <property type="entry name" value="MFS general substrate transporter"/>
    <property type="match status" value="1"/>
</dbReference>
<accession>A0AAV6U4D8</accession>
<keyword evidence="3 6" id="KW-0812">Transmembrane</keyword>
<reference evidence="8 9" key="1">
    <citation type="journal article" date="2022" name="Nat. Ecol. Evol.">
        <title>A masculinizing supergene underlies an exaggerated male reproductive morph in a spider.</title>
        <authorList>
            <person name="Hendrickx F."/>
            <person name="De Corte Z."/>
            <person name="Sonet G."/>
            <person name="Van Belleghem S.M."/>
            <person name="Kostlbacher S."/>
            <person name="Vangestel C."/>
        </authorList>
    </citation>
    <scope>NUCLEOTIDE SEQUENCE [LARGE SCALE GENOMIC DNA]</scope>
    <source>
        <strain evidence="8">W744_W776</strain>
    </source>
</reference>
<feature type="transmembrane region" description="Helical" evidence="6">
    <location>
        <begin position="486"/>
        <end position="506"/>
    </location>
</feature>
<evidence type="ECO:0000259" key="7">
    <source>
        <dbReference type="Pfam" id="PF12832"/>
    </source>
</evidence>
<feature type="transmembrane region" description="Helical" evidence="6">
    <location>
        <begin position="374"/>
        <end position="391"/>
    </location>
</feature>
<evidence type="ECO:0000313" key="9">
    <source>
        <dbReference type="Proteomes" id="UP000827092"/>
    </source>
</evidence>
<dbReference type="EMBL" id="JAFNEN010000646">
    <property type="protein sequence ID" value="KAG8179145.1"/>
    <property type="molecule type" value="Genomic_DNA"/>
</dbReference>
<comment type="caution">
    <text evidence="8">The sequence shown here is derived from an EMBL/GenBank/DDBJ whole genome shotgun (WGS) entry which is preliminary data.</text>
</comment>
<gene>
    <name evidence="8" type="ORF">JTE90_015335</name>
</gene>
<dbReference type="GO" id="GO:0016020">
    <property type="term" value="C:membrane"/>
    <property type="evidence" value="ECO:0007669"/>
    <property type="project" value="UniProtKB-SubCell"/>
</dbReference>
<feature type="transmembrane region" description="Helical" evidence="6">
    <location>
        <begin position="44"/>
        <end position="67"/>
    </location>
</feature>
<evidence type="ECO:0000256" key="6">
    <source>
        <dbReference type="SAM" id="Phobius"/>
    </source>
</evidence>
<dbReference type="PANTHER" id="PTHR16172">
    <property type="entry name" value="MAJOR FACILITATOR SUPERFAMILY DOMAIN-CONTAINING PROTEIN 6-LIKE"/>
    <property type="match status" value="1"/>
</dbReference>
<feature type="transmembrane region" description="Helical" evidence="6">
    <location>
        <begin position="403"/>
        <end position="421"/>
    </location>
</feature>
<evidence type="ECO:0000313" key="8">
    <source>
        <dbReference type="EMBL" id="KAG8179145.1"/>
    </source>
</evidence>
<feature type="transmembrane region" description="Helical" evidence="6">
    <location>
        <begin position="575"/>
        <end position="594"/>
    </location>
</feature>
<evidence type="ECO:0000256" key="2">
    <source>
        <dbReference type="ARBA" id="ARBA00005241"/>
    </source>
</evidence>
<dbReference type="InterPro" id="IPR024989">
    <property type="entry name" value="MFS_assoc_dom"/>
</dbReference>
<evidence type="ECO:0000256" key="1">
    <source>
        <dbReference type="ARBA" id="ARBA00004141"/>
    </source>
</evidence>
<feature type="transmembrane region" description="Helical" evidence="6">
    <location>
        <begin position="21"/>
        <end position="38"/>
    </location>
</feature>
<feature type="transmembrane region" description="Helical" evidence="6">
    <location>
        <begin position="334"/>
        <end position="362"/>
    </location>
</feature>
<sequence>MRISKEFWKIDRHLLPIKAHYFLFFAALAAVLPFRTVFAKQLGISATAAGVIFLAIPFTKTITNPLFGVIVDYFKKIRLTLSLTMIFVAVSHVAMLYVPPLYKANQLRESDLQVQVKYHYFEDTLFNNNNVSYLEIYSQLESMQREYSDISCEITCKSESNTDKFSVCSSNITLKSKLILKRIQCHYEHSFADGNVFMYENSSKKLVKIGRKVFDFNEPVKRKNENNCSISHLSHRSSENAAGRMTSGNSSISQTLKNLKSSDSLLKRAAFSEVSDNSQTLNTHELFLIDNEDSDFGSSSSCLKWLPCVVSNFSYSETNDVDIAPYNEYLTSTFWMLFMLFATSSASFAAVTFLIDAVCYEIIDNNDKYGTQRLWGTIGWGLGAFVGGYLNQLISTEDSTTDYTLSFYLLALLTVIGLIPVSRLKVENLKYSAHICKDVCFIFSNIDVLINVVIVFFIGVVSGLMWNYQFWFMQDLGASQLLLGLSQIMECWFAELPCFIISGWVIRKIGHPNCNSLTLFCFALRYFIFAYMQDPWMTLPVALIYGPTFGIFYASMTMYGKTEAPPGTEATVQSILAVAFEGAGCGTGSILGGIGFDTFGSRKTFLYTGIACSILLVVNVLLHIFVLKKKKKPSEKEALPPVDVISYF</sequence>
<feature type="transmembrane region" description="Helical" evidence="6">
    <location>
        <begin position="606"/>
        <end position="627"/>
    </location>
</feature>
<comment type="subcellular location">
    <subcellularLocation>
        <location evidence="1">Membrane</location>
        <topology evidence="1">Multi-pass membrane protein</topology>
    </subcellularLocation>
</comment>
<feature type="transmembrane region" description="Helical" evidence="6">
    <location>
        <begin position="442"/>
        <end position="466"/>
    </location>
</feature>
<evidence type="ECO:0000256" key="3">
    <source>
        <dbReference type="ARBA" id="ARBA00022692"/>
    </source>
</evidence>
<dbReference type="InterPro" id="IPR051717">
    <property type="entry name" value="MFS_MFSD6"/>
</dbReference>
<dbReference type="Proteomes" id="UP000827092">
    <property type="component" value="Unassembled WGS sequence"/>
</dbReference>
<evidence type="ECO:0000256" key="5">
    <source>
        <dbReference type="ARBA" id="ARBA00023136"/>
    </source>
</evidence>
<proteinExistence type="inferred from homology"/>
<dbReference type="Gene3D" id="1.20.1250.20">
    <property type="entry name" value="MFS general substrate transporter like domains"/>
    <property type="match status" value="3"/>
</dbReference>
<dbReference type="Pfam" id="PF12832">
    <property type="entry name" value="MFS_1_like"/>
    <property type="match status" value="1"/>
</dbReference>
<evidence type="ECO:0000256" key="4">
    <source>
        <dbReference type="ARBA" id="ARBA00022989"/>
    </source>
</evidence>
<keyword evidence="9" id="KW-1185">Reference proteome</keyword>
<feature type="transmembrane region" description="Helical" evidence="6">
    <location>
        <begin position="513"/>
        <end position="531"/>
    </location>
</feature>
<protein>
    <recommendedName>
        <fullName evidence="7">Major facilitator superfamily associated domain-containing protein</fullName>
    </recommendedName>
</protein>
<keyword evidence="5 6" id="KW-0472">Membrane</keyword>
<feature type="transmembrane region" description="Helical" evidence="6">
    <location>
        <begin position="537"/>
        <end position="554"/>
    </location>
</feature>